<feature type="region of interest" description="Disordered" evidence="1">
    <location>
        <begin position="31"/>
        <end position="56"/>
    </location>
</feature>
<reference evidence="2" key="2">
    <citation type="submission" date="2021-02" db="EMBL/GenBank/DDBJ databases">
        <authorList>
            <person name="Kimball J.A."/>
            <person name="Haas M.W."/>
            <person name="Macchietto M."/>
            <person name="Kono T."/>
            <person name="Duquette J."/>
            <person name="Shao M."/>
        </authorList>
    </citation>
    <scope>NUCLEOTIDE SEQUENCE</scope>
    <source>
        <tissue evidence="2">Fresh leaf tissue</tissue>
    </source>
</reference>
<reference evidence="2" key="1">
    <citation type="journal article" date="2021" name="bioRxiv">
        <title>Whole Genome Assembly and Annotation of Northern Wild Rice, Zizania palustris L., Supports a Whole Genome Duplication in the Zizania Genus.</title>
        <authorList>
            <person name="Haas M."/>
            <person name="Kono T."/>
            <person name="Macchietto M."/>
            <person name="Millas R."/>
            <person name="McGilp L."/>
            <person name="Shao M."/>
            <person name="Duquette J."/>
            <person name="Hirsch C.N."/>
            <person name="Kimball J."/>
        </authorList>
    </citation>
    <scope>NUCLEOTIDE SEQUENCE</scope>
    <source>
        <tissue evidence="2">Fresh leaf tissue</tissue>
    </source>
</reference>
<organism evidence="2 3">
    <name type="scientific">Zizania palustris</name>
    <name type="common">Northern wild rice</name>
    <dbReference type="NCBI Taxonomy" id="103762"/>
    <lineage>
        <taxon>Eukaryota</taxon>
        <taxon>Viridiplantae</taxon>
        <taxon>Streptophyta</taxon>
        <taxon>Embryophyta</taxon>
        <taxon>Tracheophyta</taxon>
        <taxon>Spermatophyta</taxon>
        <taxon>Magnoliopsida</taxon>
        <taxon>Liliopsida</taxon>
        <taxon>Poales</taxon>
        <taxon>Poaceae</taxon>
        <taxon>BOP clade</taxon>
        <taxon>Oryzoideae</taxon>
        <taxon>Oryzeae</taxon>
        <taxon>Zizaniinae</taxon>
        <taxon>Zizania</taxon>
    </lineage>
</organism>
<keyword evidence="3" id="KW-1185">Reference proteome</keyword>
<sequence length="78" mass="8033">MSGLHHLVAASTRSRSRIALVGAQATADVGRPVWDEGGATPARMQRGGNTSVGKSGVGMQIEGDAGEDHYGWREAGEG</sequence>
<evidence type="ECO:0000256" key="1">
    <source>
        <dbReference type="SAM" id="MobiDB-lite"/>
    </source>
</evidence>
<name>A0A8J5THB4_ZIZPA</name>
<dbReference type="AlphaFoldDB" id="A0A8J5THB4"/>
<dbReference type="EMBL" id="JAAALK010000086">
    <property type="protein sequence ID" value="KAG8082254.1"/>
    <property type="molecule type" value="Genomic_DNA"/>
</dbReference>
<comment type="caution">
    <text evidence="2">The sequence shown here is derived from an EMBL/GenBank/DDBJ whole genome shotgun (WGS) entry which is preliminary data.</text>
</comment>
<evidence type="ECO:0000313" key="3">
    <source>
        <dbReference type="Proteomes" id="UP000729402"/>
    </source>
</evidence>
<gene>
    <name evidence="2" type="ORF">GUJ93_ZPchr0014g47478</name>
</gene>
<dbReference type="Proteomes" id="UP000729402">
    <property type="component" value="Unassembled WGS sequence"/>
</dbReference>
<evidence type="ECO:0000313" key="2">
    <source>
        <dbReference type="EMBL" id="KAG8082254.1"/>
    </source>
</evidence>
<protein>
    <submittedName>
        <fullName evidence="2">Uncharacterized protein</fullName>
    </submittedName>
</protein>
<proteinExistence type="predicted"/>
<accession>A0A8J5THB4</accession>